<evidence type="ECO:0000256" key="7">
    <source>
        <dbReference type="ARBA" id="ARBA00023306"/>
    </source>
</evidence>
<evidence type="ECO:0000256" key="1">
    <source>
        <dbReference type="ARBA" id="ARBA00004123"/>
    </source>
</evidence>
<feature type="compositionally biased region" description="Pro residues" evidence="9">
    <location>
        <begin position="478"/>
        <end position="490"/>
    </location>
</feature>
<dbReference type="GO" id="GO:0000724">
    <property type="term" value="P:double-strand break repair via homologous recombination"/>
    <property type="evidence" value="ECO:0007669"/>
    <property type="project" value="TreeGrafter"/>
</dbReference>
<dbReference type="Proteomes" id="UP000245910">
    <property type="component" value="Chromosome IIII"/>
</dbReference>
<dbReference type="EMBL" id="LN649232">
    <property type="protein sequence ID" value="CEI41017.1"/>
    <property type="molecule type" value="Genomic_DNA"/>
</dbReference>
<evidence type="ECO:0000256" key="6">
    <source>
        <dbReference type="ARBA" id="ARBA00023242"/>
    </source>
</evidence>
<dbReference type="GO" id="GO:0007095">
    <property type="term" value="P:mitotic G2 DNA damage checkpoint signaling"/>
    <property type="evidence" value="ECO:0007669"/>
    <property type="project" value="InterPro"/>
</dbReference>
<dbReference type="CDD" id="cd22667">
    <property type="entry name" value="FHA_NBN"/>
    <property type="match status" value="1"/>
</dbReference>
<feature type="compositionally biased region" description="Basic and acidic residues" evidence="9">
    <location>
        <begin position="558"/>
        <end position="568"/>
    </location>
</feature>
<dbReference type="Pfam" id="PF16508">
    <property type="entry name" value="NIBRIN_BRCT_II"/>
    <property type="match status" value="1"/>
</dbReference>
<dbReference type="InterPro" id="IPR001357">
    <property type="entry name" value="BRCT_dom"/>
</dbReference>
<reference evidence="12" key="1">
    <citation type="submission" date="2014-10" db="EMBL/GenBank/DDBJ databases">
        <authorList>
            <person name="King R."/>
        </authorList>
    </citation>
    <scope>NUCLEOTIDE SEQUENCE [LARGE SCALE GENOMIC DNA]</scope>
    <source>
        <strain evidence="12">A3/5</strain>
    </source>
</reference>
<organism evidence="11 12">
    <name type="scientific">Fusarium venenatum</name>
    <dbReference type="NCBI Taxonomy" id="56646"/>
    <lineage>
        <taxon>Eukaryota</taxon>
        <taxon>Fungi</taxon>
        <taxon>Dikarya</taxon>
        <taxon>Ascomycota</taxon>
        <taxon>Pezizomycotina</taxon>
        <taxon>Sordariomycetes</taxon>
        <taxon>Hypocreomycetidae</taxon>
        <taxon>Hypocreales</taxon>
        <taxon>Nectriaceae</taxon>
        <taxon>Fusarium</taxon>
    </lineage>
</organism>
<feature type="compositionally biased region" description="Polar residues" evidence="9">
    <location>
        <begin position="411"/>
        <end position="439"/>
    </location>
</feature>
<evidence type="ECO:0000313" key="11">
    <source>
        <dbReference type="EMBL" id="CEI41017.1"/>
    </source>
</evidence>
<dbReference type="InterPro" id="IPR000253">
    <property type="entry name" value="FHA_dom"/>
</dbReference>
<dbReference type="InterPro" id="IPR008984">
    <property type="entry name" value="SMAD_FHA_dom_sf"/>
</dbReference>
<feature type="compositionally biased region" description="Low complexity" evidence="9">
    <location>
        <begin position="775"/>
        <end position="797"/>
    </location>
</feature>
<keyword evidence="3" id="KW-0158">Chromosome</keyword>
<dbReference type="PANTHER" id="PTHR12162:SF0">
    <property type="entry name" value="NIBRIN"/>
    <property type="match status" value="1"/>
</dbReference>
<dbReference type="GO" id="GO:0003684">
    <property type="term" value="F:damaged DNA binding"/>
    <property type="evidence" value="ECO:0007669"/>
    <property type="project" value="TreeGrafter"/>
</dbReference>
<dbReference type="GO" id="GO:0030870">
    <property type="term" value="C:Mre11 complex"/>
    <property type="evidence" value="ECO:0007669"/>
    <property type="project" value="InterPro"/>
</dbReference>
<feature type="compositionally biased region" description="Polar residues" evidence="9">
    <location>
        <begin position="760"/>
        <end position="769"/>
    </location>
</feature>
<feature type="domain" description="FHA" evidence="10">
    <location>
        <begin position="65"/>
        <end position="128"/>
    </location>
</feature>
<keyword evidence="6" id="KW-0539">Nucleus</keyword>
<evidence type="ECO:0000256" key="8">
    <source>
        <dbReference type="ARBA" id="ARBA00044757"/>
    </source>
</evidence>
<dbReference type="PANTHER" id="PTHR12162">
    <property type="entry name" value="NIBRIN-RELATED"/>
    <property type="match status" value="1"/>
</dbReference>
<dbReference type="Gene3D" id="3.40.50.10980">
    <property type="entry name" value="Nibrin, BRCT2 domain"/>
    <property type="match status" value="1"/>
</dbReference>
<dbReference type="Pfam" id="PF16770">
    <property type="entry name" value="RTT107_BRCT_5"/>
    <property type="match status" value="1"/>
</dbReference>
<dbReference type="Pfam" id="PF00498">
    <property type="entry name" value="FHA"/>
    <property type="match status" value="1"/>
</dbReference>
<evidence type="ECO:0000259" key="10">
    <source>
        <dbReference type="PROSITE" id="PS50006"/>
    </source>
</evidence>
<protein>
    <recommendedName>
        <fullName evidence="10">FHA domain-containing protein</fullName>
    </recommendedName>
</protein>
<evidence type="ECO:0000256" key="4">
    <source>
        <dbReference type="ARBA" id="ARBA00022763"/>
    </source>
</evidence>
<proteinExistence type="inferred from homology"/>
<feature type="compositionally biased region" description="Acidic residues" evidence="9">
    <location>
        <begin position="503"/>
        <end position="513"/>
    </location>
</feature>
<dbReference type="InterPro" id="IPR043014">
    <property type="entry name" value="Nibrin_BRCT2_sf"/>
</dbReference>
<evidence type="ECO:0000256" key="9">
    <source>
        <dbReference type="SAM" id="MobiDB-lite"/>
    </source>
</evidence>
<dbReference type="GO" id="GO:0005694">
    <property type="term" value="C:chromosome"/>
    <property type="evidence" value="ECO:0007669"/>
    <property type="project" value="UniProtKB-SubCell"/>
</dbReference>
<comment type="subcellular location">
    <subcellularLocation>
        <location evidence="2">Chromosome</location>
    </subcellularLocation>
    <subcellularLocation>
        <location evidence="1">Nucleus</location>
    </subcellularLocation>
</comment>
<dbReference type="SUPFAM" id="SSF49879">
    <property type="entry name" value="SMAD/FHA domain"/>
    <property type="match status" value="1"/>
</dbReference>
<keyword evidence="12" id="KW-1185">Reference proteome</keyword>
<dbReference type="CDD" id="cd17741">
    <property type="entry name" value="BRCT_nibrin"/>
    <property type="match status" value="1"/>
</dbReference>
<dbReference type="SUPFAM" id="SSF52113">
    <property type="entry name" value="BRCT domain"/>
    <property type="match status" value="1"/>
</dbReference>
<keyword evidence="7" id="KW-0131">Cell cycle</keyword>
<dbReference type="PROSITE" id="PS50006">
    <property type="entry name" value="FHA_DOMAIN"/>
    <property type="match status" value="1"/>
</dbReference>
<dbReference type="InterPro" id="IPR040227">
    <property type="entry name" value="Nibrin-rel"/>
</dbReference>
<evidence type="ECO:0000256" key="5">
    <source>
        <dbReference type="ARBA" id="ARBA00023204"/>
    </source>
</evidence>
<dbReference type="Gene3D" id="2.60.200.20">
    <property type="match status" value="1"/>
</dbReference>
<name>A0A2L2STJ5_9HYPO</name>
<keyword evidence="5" id="KW-0234">DNA repair</keyword>
<dbReference type="SMART" id="SM00240">
    <property type="entry name" value="FHA"/>
    <property type="match status" value="1"/>
</dbReference>
<sequence>MAAQYENRETSSNIILLILLVKYLVWKRERRRVALGCPEMWILENFEAFEGKKRRKLWLRPGKTYLFGRTAAEPGQLAISHNTISRKHLTITVSPVEPGQSHNPSSRSTLTIEDLATKIGTVVNGEKIKGTQKVVEGDKAEFTMGKCPNKFCISWEPIVFAFSFTSKELQTDPLATLRERFEQLDIKIVHEYVNTTTHVVSKKRNTAKGLQALINGKHIVTETFLDAVVEAGTLPEGAEPTELSPLEQDLIQNWPDALQHLPPRGGEPVQHPNSTYAPDTGRRDIFEGYTFIFYDQVQYNNLLAPVTSGGGKALIRKVVPMETEVDEFVQYVKGVAGEKGLGAFDDGSEGKGVVVVRFIPSKGATTDWYVKFFQTVSLRLDHRPIEQSEFLEAILIKDASILRRPLEVESSHNTQEPNHTQQEAEVSGGSQNLNTQAQPLQPAEETQAAPRRGRTRKTVKRRFAGFDDESDIDMDSIPPAPAPAPAPVPEARPRTRPTTQVQPEEEEEEEEEGLFVSQEVDVPPEPQPSSNTRSSQRKRKASPIPEDDLMDGMTTAAEKFKRQRIERGEDMDEPAEQMEVQKEETVPTPKKKIKKEFDILAIAAQNKEKEEARARAEKEDLANLPDDVDLAEIRRLNIVEEMEVRQPAQGRTREQDIRDGRWNPKWNGMKNFKKFRPRGEVAGRQPARTIVPLIEVKTKEYGVGDDYWLEDESTDRRKSNPNRETQPSAPSPTPVSAPTRSQKRTVPTILSDSSDEEDSGITQRSSAPATRTRGAQAAVSQSQSQAKTKSQASQTTANSQGSKRSAAEPAAGQQPPKRARPTRKTVEIAESDDSDDELKFRFGKRR</sequence>
<evidence type="ECO:0000256" key="3">
    <source>
        <dbReference type="ARBA" id="ARBA00022454"/>
    </source>
</evidence>
<dbReference type="Gene3D" id="3.40.50.10190">
    <property type="entry name" value="BRCT domain"/>
    <property type="match status" value="1"/>
</dbReference>
<evidence type="ECO:0000313" key="12">
    <source>
        <dbReference type="Proteomes" id="UP000245910"/>
    </source>
</evidence>
<dbReference type="STRING" id="56646.A0A2L2STJ5"/>
<feature type="compositionally biased region" description="Basic and acidic residues" evidence="9">
    <location>
        <begin position="651"/>
        <end position="662"/>
    </location>
</feature>
<dbReference type="InterPro" id="IPR032429">
    <property type="entry name" value="Nibrin_BRCT2"/>
</dbReference>
<feature type="compositionally biased region" description="Basic residues" evidence="9">
    <location>
        <begin position="451"/>
        <end position="463"/>
    </location>
</feature>
<feature type="region of interest" description="Disordered" evidence="9">
    <location>
        <begin position="644"/>
        <end position="846"/>
    </location>
</feature>
<comment type="similarity">
    <text evidence="8">Belongs to the Nibrin family.</text>
</comment>
<keyword evidence="4" id="KW-0227">DNA damage</keyword>
<dbReference type="InterPro" id="IPR036420">
    <property type="entry name" value="BRCT_dom_sf"/>
</dbReference>
<dbReference type="AlphaFoldDB" id="A0A2L2STJ5"/>
<feature type="region of interest" description="Disordered" evidence="9">
    <location>
        <begin position="408"/>
        <end position="589"/>
    </location>
</feature>
<accession>A0A2L2STJ5</accession>
<dbReference type="SMART" id="SM00292">
    <property type="entry name" value="BRCT"/>
    <property type="match status" value="1"/>
</dbReference>
<evidence type="ECO:0000256" key="2">
    <source>
        <dbReference type="ARBA" id="ARBA00004286"/>
    </source>
</evidence>